<organism evidence="4 5">
    <name type="scientific">Entomortierella chlamydospora</name>
    <dbReference type="NCBI Taxonomy" id="101097"/>
    <lineage>
        <taxon>Eukaryota</taxon>
        <taxon>Fungi</taxon>
        <taxon>Fungi incertae sedis</taxon>
        <taxon>Mucoromycota</taxon>
        <taxon>Mortierellomycotina</taxon>
        <taxon>Mortierellomycetes</taxon>
        <taxon>Mortierellales</taxon>
        <taxon>Mortierellaceae</taxon>
        <taxon>Entomortierella</taxon>
    </lineage>
</organism>
<dbReference type="SUPFAM" id="SSF53474">
    <property type="entry name" value="alpha/beta-Hydrolases"/>
    <property type="match status" value="1"/>
</dbReference>
<feature type="domain" description="Carrier" evidence="3">
    <location>
        <begin position="1"/>
        <end position="57"/>
    </location>
</feature>
<dbReference type="PANTHER" id="PTHR43775">
    <property type="entry name" value="FATTY ACID SYNTHASE"/>
    <property type="match status" value="1"/>
</dbReference>
<dbReference type="InterPro" id="IPR001031">
    <property type="entry name" value="Thioesterase"/>
</dbReference>
<dbReference type="Pfam" id="PF00975">
    <property type="entry name" value="Thioesterase"/>
    <property type="match status" value="1"/>
</dbReference>
<dbReference type="GO" id="GO:0004312">
    <property type="term" value="F:fatty acid synthase activity"/>
    <property type="evidence" value="ECO:0007669"/>
    <property type="project" value="TreeGrafter"/>
</dbReference>
<feature type="non-terminal residue" evidence="4">
    <location>
        <position position="304"/>
    </location>
</feature>
<accession>A0A9P6MDS8</accession>
<dbReference type="GO" id="GO:0005737">
    <property type="term" value="C:cytoplasm"/>
    <property type="evidence" value="ECO:0007669"/>
    <property type="project" value="TreeGrafter"/>
</dbReference>
<name>A0A9P6MDS8_9FUNG</name>
<evidence type="ECO:0000256" key="2">
    <source>
        <dbReference type="ARBA" id="ARBA00022553"/>
    </source>
</evidence>
<evidence type="ECO:0000313" key="5">
    <source>
        <dbReference type="Proteomes" id="UP000703661"/>
    </source>
</evidence>
<protein>
    <recommendedName>
        <fullName evidence="3">Carrier domain-containing protein</fullName>
    </recommendedName>
</protein>
<feature type="non-terminal residue" evidence="4">
    <location>
        <position position="1"/>
    </location>
</feature>
<sequence length="304" mass="33758">VERVGRHDNFFMLGGHSLLAVRLLGTIRSRLGFDLQLQSLFNAPTIAEMAQRILGDDDSESDALRVLVSLKQQGNRSPLFCVHPVFGFSWSFIGLSKHLHPEQPIYGLQARGLNGRGRLASSIEDMARDYIDQIRQVQPQGPYNLLGWSFGGSVVHSMAVQLDKLGEKVALLALMDSKADYSALPDEFDDELDGAFYAEHIARSGDKGTAEEGKALWDKAQHVIRNNFKLAKQFSPSPYCGNMLYFSATVKSDESEPIPDPADWAPFVLGSIEVHEVDCEHLEMDKPEPMVEIGRVLSSKLKDT</sequence>
<dbReference type="Gene3D" id="3.40.50.1820">
    <property type="entry name" value="alpha/beta hydrolase"/>
    <property type="match status" value="1"/>
</dbReference>
<reference evidence="4" key="1">
    <citation type="journal article" date="2020" name="Fungal Divers.">
        <title>Resolving the Mortierellaceae phylogeny through synthesis of multi-gene phylogenetics and phylogenomics.</title>
        <authorList>
            <person name="Vandepol N."/>
            <person name="Liber J."/>
            <person name="Desiro A."/>
            <person name="Na H."/>
            <person name="Kennedy M."/>
            <person name="Barry K."/>
            <person name="Grigoriev I.V."/>
            <person name="Miller A.N."/>
            <person name="O'Donnell K."/>
            <person name="Stajich J.E."/>
            <person name="Bonito G."/>
        </authorList>
    </citation>
    <scope>NUCLEOTIDE SEQUENCE</scope>
    <source>
        <strain evidence="4">NRRL 2769</strain>
    </source>
</reference>
<dbReference type="InterPro" id="IPR006162">
    <property type="entry name" value="Ppantetheine_attach_site"/>
</dbReference>
<dbReference type="InterPro" id="IPR009081">
    <property type="entry name" value="PP-bd_ACP"/>
</dbReference>
<dbReference type="EMBL" id="JAAAID010004221">
    <property type="protein sequence ID" value="KAF9993841.1"/>
    <property type="molecule type" value="Genomic_DNA"/>
</dbReference>
<dbReference type="PROSITE" id="PS50075">
    <property type="entry name" value="CARRIER"/>
    <property type="match status" value="1"/>
</dbReference>
<evidence type="ECO:0000313" key="4">
    <source>
        <dbReference type="EMBL" id="KAF9993841.1"/>
    </source>
</evidence>
<dbReference type="PANTHER" id="PTHR43775:SF37">
    <property type="entry name" value="SI:DKEY-61P9.11"/>
    <property type="match status" value="1"/>
</dbReference>
<evidence type="ECO:0000259" key="3">
    <source>
        <dbReference type="PROSITE" id="PS50075"/>
    </source>
</evidence>
<dbReference type="AlphaFoldDB" id="A0A9P6MDS8"/>
<dbReference type="PROSITE" id="PS00012">
    <property type="entry name" value="PHOSPHOPANTETHEINE"/>
    <property type="match status" value="1"/>
</dbReference>
<dbReference type="GO" id="GO:0006633">
    <property type="term" value="P:fatty acid biosynthetic process"/>
    <property type="evidence" value="ECO:0007669"/>
    <property type="project" value="TreeGrafter"/>
</dbReference>
<gene>
    <name evidence="4" type="ORF">BGZ80_008016</name>
</gene>
<evidence type="ECO:0000256" key="1">
    <source>
        <dbReference type="ARBA" id="ARBA00022450"/>
    </source>
</evidence>
<keyword evidence="2" id="KW-0597">Phosphoprotein</keyword>
<proteinExistence type="predicted"/>
<dbReference type="InterPro" id="IPR050091">
    <property type="entry name" value="PKS_NRPS_Biosynth_Enz"/>
</dbReference>
<dbReference type="Proteomes" id="UP000703661">
    <property type="component" value="Unassembled WGS sequence"/>
</dbReference>
<dbReference type="GO" id="GO:0005886">
    <property type="term" value="C:plasma membrane"/>
    <property type="evidence" value="ECO:0007669"/>
    <property type="project" value="TreeGrafter"/>
</dbReference>
<keyword evidence="5" id="KW-1185">Reference proteome</keyword>
<keyword evidence="1" id="KW-0596">Phosphopantetheine</keyword>
<dbReference type="Pfam" id="PF00550">
    <property type="entry name" value="PP-binding"/>
    <property type="match status" value="1"/>
</dbReference>
<dbReference type="InterPro" id="IPR029058">
    <property type="entry name" value="AB_hydrolase_fold"/>
</dbReference>
<comment type="caution">
    <text evidence="4">The sequence shown here is derived from an EMBL/GenBank/DDBJ whole genome shotgun (WGS) entry which is preliminary data.</text>
</comment>
<dbReference type="SUPFAM" id="SSF47336">
    <property type="entry name" value="ACP-like"/>
    <property type="match status" value="1"/>
</dbReference>
<dbReference type="InterPro" id="IPR036736">
    <property type="entry name" value="ACP-like_sf"/>
</dbReference>